<comment type="caution">
    <text evidence="4">The sequence shown here is derived from an EMBL/GenBank/DDBJ whole genome shotgun (WGS) entry which is preliminary data.</text>
</comment>
<dbReference type="Proteomes" id="UP000295832">
    <property type="component" value="Unassembled WGS sequence"/>
</dbReference>
<feature type="signal peptide" evidence="2">
    <location>
        <begin position="1"/>
        <end position="23"/>
    </location>
</feature>
<name>A0A4R8HG68_9FIRM</name>
<dbReference type="InterPro" id="IPR011250">
    <property type="entry name" value="OMP/PagP_B-barrel"/>
</dbReference>
<feature type="chain" id="PRO_5020961211" evidence="2">
    <location>
        <begin position="24"/>
        <end position="254"/>
    </location>
</feature>
<organism evidence="4 5">
    <name type="scientific">Orenia marismortui</name>
    <dbReference type="NCBI Taxonomy" id="46469"/>
    <lineage>
        <taxon>Bacteria</taxon>
        <taxon>Bacillati</taxon>
        <taxon>Bacillota</taxon>
        <taxon>Clostridia</taxon>
        <taxon>Halanaerobiales</taxon>
        <taxon>Halobacteroidaceae</taxon>
        <taxon>Orenia</taxon>
    </lineage>
</organism>
<dbReference type="RefSeq" id="WP_134114162.1">
    <property type="nucleotide sequence ID" value="NZ_SOEG01000001.1"/>
</dbReference>
<dbReference type="EMBL" id="SOEG01000001">
    <property type="protein sequence ID" value="TDX59195.1"/>
    <property type="molecule type" value="Genomic_DNA"/>
</dbReference>
<evidence type="ECO:0000256" key="2">
    <source>
        <dbReference type="SAM" id="SignalP"/>
    </source>
</evidence>
<dbReference type="SUPFAM" id="SSF56925">
    <property type="entry name" value="OMPA-like"/>
    <property type="match status" value="1"/>
</dbReference>
<gene>
    <name evidence="4" type="ORF">C7959_10182</name>
</gene>
<sequence>MRRLIEMVLFLLLCFSIVTTAQASDEVIDVYGGISYNTYSFDYHNDMVEHTKDDDGINPSKIKGDESYFAGARFWLNNNLGFGIEGEELEASTNALAYDNNDDEVRYITGNGVFEAETTGLMATINYRLPQELYNDKVIFILGIGQYDSEYKVANGLITGEDKTIGGKLGFEGEYSITDNLALVARGMYRYANTDDDSIAFEDQSLYDNLPENGGDASKFDTQEDYDRLINNFNQRNIVDFSGFEVSLALKIRF</sequence>
<reference evidence="4 5" key="1">
    <citation type="submission" date="2019-03" db="EMBL/GenBank/DDBJ databases">
        <title>Subsurface microbial communities from deep shales in Ohio and West Virginia, USA.</title>
        <authorList>
            <person name="Wrighton K."/>
        </authorList>
    </citation>
    <scope>NUCLEOTIDE SEQUENCE [LARGE SCALE GENOMIC DNA]</scope>
    <source>
        <strain evidence="4 5">MSL 6dP</strain>
    </source>
</reference>
<accession>A0A4R8HG68</accession>
<dbReference type="Pfam" id="PF13505">
    <property type="entry name" value="OMP_b-brl"/>
    <property type="match status" value="1"/>
</dbReference>
<dbReference type="STRING" id="926561.GCA_000379025_00973"/>
<dbReference type="InterPro" id="IPR027385">
    <property type="entry name" value="Beta-barrel_OMP"/>
</dbReference>
<evidence type="ECO:0000313" key="4">
    <source>
        <dbReference type="EMBL" id="TDX59195.1"/>
    </source>
</evidence>
<evidence type="ECO:0000313" key="5">
    <source>
        <dbReference type="Proteomes" id="UP000295832"/>
    </source>
</evidence>
<feature type="domain" description="Outer membrane protein beta-barrel" evidence="3">
    <location>
        <begin position="11"/>
        <end position="196"/>
    </location>
</feature>
<evidence type="ECO:0000256" key="1">
    <source>
        <dbReference type="ARBA" id="ARBA00022729"/>
    </source>
</evidence>
<keyword evidence="5" id="KW-1185">Reference proteome</keyword>
<evidence type="ECO:0000259" key="3">
    <source>
        <dbReference type="Pfam" id="PF13505"/>
    </source>
</evidence>
<protein>
    <submittedName>
        <fullName evidence="4">Outer membrane protein with beta-barrel domain</fullName>
    </submittedName>
</protein>
<keyword evidence="1 2" id="KW-0732">Signal</keyword>
<dbReference type="AlphaFoldDB" id="A0A4R8HG68"/>
<proteinExistence type="predicted"/>